<protein>
    <submittedName>
        <fullName evidence="1">Uncharacterized protein</fullName>
    </submittedName>
</protein>
<dbReference type="EMBL" id="LAZR01057660">
    <property type="protein sequence ID" value="KKK71598.1"/>
    <property type="molecule type" value="Genomic_DNA"/>
</dbReference>
<comment type="caution">
    <text evidence="1">The sequence shown here is derived from an EMBL/GenBank/DDBJ whole genome shotgun (WGS) entry which is preliminary data.</text>
</comment>
<reference evidence="1" key="1">
    <citation type="journal article" date="2015" name="Nature">
        <title>Complex archaea that bridge the gap between prokaryotes and eukaryotes.</title>
        <authorList>
            <person name="Spang A."/>
            <person name="Saw J.H."/>
            <person name="Jorgensen S.L."/>
            <person name="Zaremba-Niedzwiedzka K."/>
            <person name="Martijn J."/>
            <person name="Lind A.E."/>
            <person name="van Eijk R."/>
            <person name="Schleper C."/>
            <person name="Guy L."/>
            <person name="Ettema T.J."/>
        </authorList>
    </citation>
    <scope>NUCLEOTIDE SEQUENCE</scope>
</reference>
<proteinExistence type="predicted"/>
<organism evidence="1">
    <name type="scientific">marine sediment metagenome</name>
    <dbReference type="NCBI Taxonomy" id="412755"/>
    <lineage>
        <taxon>unclassified sequences</taxon>
        <taxon>metagenomes</taxon>
        <taxon>ecological metagenomes</taxon>
    </lineage>
</organism>
<sequence>MAQQMQIAGTNGKTVKFNNAEVDEITPSLTIITIPHNRIHVGDMYSASHLFIDVASTADAEILVKVGSNKFLHFIFSVSAGAEAYVYFFENPTITDDGTTVNIYNMNRRSSNTSDITVYQNPTIGAVGTQLSTDLLPGAVKKMDVGGNIRQDTEWVLKENNNYLIRATNNGAGAESVAIQLEWYEVSV</sequence>
<evidence type="ECO:0000313" key="1">
    <source>
        <dbReference type="EMBL" id="KKK71598.1"/>
    </source>
</evidence>
<dbReference type="AlphaFoldDB" id="A0A0F8XRL6"/>
<accession>A0A0F8XRL6</accession>
<name>A0A0F8XRL6_9ZZZZ</name>
<gene>
    <name evidence="1" type="ORF">LCGC14_2912300</name>
</gene>